<dbReference type="Pfam" id="PF00891">
    <property type="entry name" value="Methyltransf_2"/>
    <property type="match status" value="1"/>
</dbReference>
<dbReference type="CDD" id="cd02440">
    <property type="entry name" value="AdoMet_MTases"/>
    <property type="match status" value="1"/>
</dbReference>
<name>A0A3B1CEJ3_9ZZZZ</name>
<keyword evidence="1" id="KW-0489">Methyltransferase</keyword>
<dbReference type="SUPFAM" id="SSF53335">
    <property type="entry name" value="S-adenosyl-L-methionine-dependent methyltransferases"/>
    <property type="match status" value="1"/>
</dbReference>
<evidence type="ECO:0000256" key="1">
    <source>
        <dbReference type="ARBA" id="ARBA00022603"/>
    </source>
</evidence>
<dbReference type="InterPro" id="IPR016461">
    <property type="entry name" value="COMT-like"/>
</dbReference>
<dbReference type="GO" id="GO:0032259">
    <property type="term" value="P:methylation"/>
    <property type="evidence" value="ECO:0007669"/>
    <property type="project" value="UniProtKB-KW"/>
</dbReference>
<keyword evidence="2" id="KW-0808">Transferase</keyword>
<dbReference type="InterPro" id="IPR029063">
    <property type="entry name" value="SAM-dependent_MTases_sf"/>
</dbReference>
<dbReference type="Gene3D" id="3.40.50.150">
    <property type="entry name" value="Vaccinia Virus protein VP39"/>
    <property type="match status" value="1"/>
</dbReference>
<dbReference type="GO" id="GO:0008171">
    <property type="term" value="F:O-methyltransferase activity"/>
    <property type="evidence" value="ECO:0007669"/>
    <property type="project" value="InterPro"/>
</dbReference>
<evidence type="ECO:0000259" key="4">
    <source>
        <dbReference type="Pfam" id="PF00891"/>
    </source>
</evidence>
<dbReference type="EMBL" id="UOGA01000285">
    <property type="protein sequence ID" value="VAX24981.1"/>
    <property type="molecule type" value="Genomic_DNA"/>
</dbReference>
<feature type="non-terminal residue" evidence="5">
    <location>
        <position position="1"/>
    </location>
</feature>
<dbReference type="AlphaFoldDB" id="A0A3B1CEJ3"/>
<proteinExistence type="predicted"/>
<evidence type="ECO:0000256" key="2">
    <source>
        <dbReference type="ARBA" id="ARBA00022679"/>
    </source>
</evidence>
<sequence length="278" mass="30260">RATYLVLLGLAGVGLMEKSGDKFRNTKLAESRLCKSSPDYSGHIFSLAARQMKNWMKIPEVLKTGEPIPKPAMDSFDAKEWHEKFICSMDALAKNNVDKLFEVLPLKDGMSVIDIGAGPATFIIEFAKRLPNLTATAFDRPASENVALNFAEKAGVADRISFAGGDFVKDSFEGKFDGALISNIIHMLSPAGTLDLMRRTTQALRPGGFLAINETVLGPDNDPGQAAIFAVQMMLGTKEGQVYTQQEICGWLEDVGLTIESVETISERSKVIVGRKGK</sequence>
<keyword evidence="3" id="KW-0949">S-adenosyl-L-methionine</keyword>
<evidence type="ECO:0000313" key="5">
    <source>
        <dbReference type="EMBL" id="VAX24981.1"/>
    </source>
</evidence>
<feature type="domain" description="O-methyltransferase C-terminal" evidence="4">
    <location>
        <begin position="80"/>
        <end position="256"/>
    </location>
</feature>
<dbReference type="PANTHER" id="PTHR43712:SF2">
    <property type="entry name" value="O-METHYLTRANSFERASE CICE"/>
    <property type="match status" value="1"/>
</dbReference>
<organism evidence="5">
    <name type="scientific">hydrothermal vent metagenome</name>
    <dbReference type="NCBI Taxonomy" id="652676"/>
    <lineage>
        <taxon>unclassified sequences</taxon>
        <taxon>metagenomes</taxon>
        <taxon>ecological metagenomes</taxon>
    </lineage>
</organism>
<gene>
    <name evidence="5" type="ORF">MNBD_NITROSPINAE04-755</name>
</gene>
<evidence type="ECO:0000256" key="3">
    <source>
        <dbReference type="ARBA" id="ARBA00022691"/>
    </source>
</evidence>
<dbReference type="InterPro" id="IPR001077">
    <property type="entry name" value="COMT_C"/>
</dbReference>
<dbReference type="PROSITE" id="PS51683">
    <property type="entry name" value="SAM_OMT_II"/>
    <property type="match status" value="1"/>
</dbReference>
<accession>A0A3B1CEJ3</accession>
<dbReference type="PANTHER" id="PTHR43712">
    <property type="entry name" value="PUTATIVE (AFU_ORTHOLOGUE AFUA_4G14580)-RELATED"/>
    <property type="match status" value="1"/>
</dbReference>
<protein>
    <recommendedName>
        <fullName evidence="4">O-methyltransferase C-terminal domain-containing protein</fullName>
    </recommendedName>
</protein>
<reference evidence="5" key="1">
    <citation type="submission" date="2018-06" db="EMBL/GenBank/DDBJ databases">
        <authorList>
            <person name="Zhirakovskaya E."/>
        </authorList>
    </citation>
    <scope>NUCLEOTIDE SEQUENCE</scope>
</reference>